<dbReference type="EC" id="6.1.1.7" evidence="11"/>
<dbReference type="PANTHER" id="PTHR11777:SF9">
    <property type="entry name" value="ALANINE--TRNA LIGASE, CYTOPLASMIC"/>
    <property type="match status" value="1"/>
</dbReference>
<accession>A0A448NR01</accession>
<dbReference type="InterPro" id="IPR018162">
    <property type="entry name" value="Ala-tRNA-ligase_IIc_anticod-bd"/>
</dbReference>
<dbReference type="SMART" id="SM00863">
    <property type="entry name" value="tRNA_SAD"/>
    <property type="match status" value="1"/>
</dbReference>
<feature type="binding site" evidence="11">
    <location>
        <position position="594"/>
    </location>
    <ligand>
        <name>Zn(2+)</name>
        <dbReference type="ChEBI" id="CHEBI:29105"/>
    </ligand>
</feature>
<evidence type="ECO:0000256" key="9">
    <source>
        <dbReference type="ARBA" id="ARBA00022917"/>
    </source>
</evidence>
<dbReference type="STRING" id="266748.HY04_10770"/>
<dbReference type="PROSITE" id="PS50860">
    <property type="entry name" value="AA_TRNA_LIGASE_II_ALA"/>
    <property type="match status" value="1"/>
</dbReference>
<keyword evidence="4 11" id="KW-0479">Metal-binding</keyword>
<dbReference type="GO" id="GO:0000049">
    <property type="term" value="F:tRNA binding"/>
    <property type="evidence" value="ECO:0007669"/>
    <property type="project" value="UniProtKB-KW"/>
</dbReference>
<proteinExistence type="inferred from homology"/>
<dbReference type="SUPFAM" id="SSF50447">
    <property type="entry name" value="Translation proteins"/>
    <property type="match status" value="1"/>
</dbReference>
<feature type="binding site" evidence="11">
    <location>
        <position position="590"/>
    </location>
    <ligand>
        <name>Zn(2+)</name>
        <dbReference type="ChEBI" id="CHEBI:29105"/>
    </ligand>
</feature>
<evidence type="ECO:0000256" key="12">
    <source>
        <dbReference type="SAM" id="Coils"/>
    </source>
</evidence>
<keyword evidence="7 11" id="KW-0067">ATP-binding</keyword>
<dbReference type="NCBIfam" id="TIGR00344">
    <property type="entry name" value="alaS"/>
    <property type="match status" value="1"/>
</dbReference>
<dbReference type="SUPFAM" id="SSF101353">
    <property type="entry name" value="Putative anticodon-binding domain of alanyl-tRNA synthetase (AlaRS)"/>
    <property type="match status" value="1"/>
</dbReference>
<dbReference type="PRINTS" id="PR00980">
    <property type="entry name" value="TRNASYNTHALA"/>
</dbReference>
<feature type="domain" description="Alanyl-transfer RNA synthetases family profile" evidence="13">
    <location>
        <begin position="9"/>
        <end position="735"/>
    </location>
</feature>
<dbReference type="InterPro" id="IPR003156">
    <property type="entry name" value="DHHA1_dom"/>
</dbReference>
<evidence type="ECO:0000256" key="7">
    <source>
        <dbReference type="ARBA" id="ARBA00022840"/>
    </source>
</evidence>
<comment type="similarity">
    <text evidence="1 11">Belongs to the class-II aminoacyl-tRNA synthetase family.</text>
</comment>
<dbReference type="InterPro" id="IPR023033">
    <property type="entry name" value="Ala_tRNA_ligase_euk/bac"/>
</dbReference>
<keyword evidence="8 11" id="KW-0694">RNA-binding</keyword>
<evidence type="ECO:0000259" key="13">
    <source>
        <dbReference type="PROSITE" id="PS50860"/>
    </source>
</evidence>
<dbReference type="FunFam" id="3.30.980.10:FF:000004">
    <property type="entry name" value="Alanine--tRNA ligase, cytoplasmic"/>
    <property type="match status" value="1"/>
</dbReference>
<dbReference type="Pfam" id="PF07973">
    <property type="entry name" value="tRNA_SAD"/>
    <property type="match status" value="1"/>
</dbReference>
<dbReference type="InterPro" id="IPR045864">
    <property type="entry name" value="aa-tRNA-synth_II/BPL/LPL"/>
</dbReference>
<evidence type="ECO:0000256" key="6">
    <source>
        <dbReference type="ARBA" id="ARBA00022833"/>
    </source>
</evidence>
<dbReference type="GO" id="GO:0006419">
    <property type="term" value="P:alanyl-tRNA aminoacylation"/>
    <property type="evidence" value="ECO:0007669"/>
    <property type="project" value="UniProtKB-UniRule"/>
</dbReference>
<evidence type="ECO:0000256" key="8">
    <source>
        <dbReference type="ARBA" id="ARBA00022884"/>
    </source>
</evidence>
<dbReference type="Gene3D" id="3.10.310.40">
    <property type="match status" value="1"/>
</dbReference>
<dbReference type="Gene3D" id="2.40.30.130">
    <property type="match status" value="1"/>
</dbReference>
<dbReference type="InterPro" id="IPR018164">
    <property type="entry name" value="Ala-tRNA-synth_IIc_N"/>
</dbReference>
<comment type="function">
    <text evidence="11">Catalyzes the attachment of alanine to tRNA(Ala) in a two-step reaction: alanine is first activated by ATP to form Ala-AMP and then transferred to the acceptor end of tRNA(Ala). Also edits incorrectly charged Ser-tRNA(Ala) and Gly-tRNA(Ala) via its editing domain.</text>
</comment>
<dbReference type="SUPFAM" id="SSF55186">
    <property type="entry name" value="ThrRS/AlaRS common domain"/>
    <property type="match status" value="1"/>
</dbReference>
<comment type="subcellular location">
    <subcellularLocation>
        <location evidence="11">Cytoplasm</location>
    </subcellularLocation>
</comment>
<evidence type="ECO:0000256" key="1">
    <source>
        <dbReference type="ARBA" id="ARBA00008226"/>
    </source>
</evidence>
<dbReference type="GO" id="GO:0002161">
    <property type="term" value="F:aminoacyl-tRNA deacylase activity"/>
    <property type="evidence" value="ECO:0007669"/>
    <property type="project" value="TreeGrafter"/>
</dbReference>
<dbReference type="Gene3D" id="3.30.930.10">
    <property type="entry name" value="Bira Bifunctional Protein, Domain 2"/>
    <property type="match status" value="1"/>
</dbReference>
<organism evidence="14 15">
    <name type="scientific">Kaistella antarctica</name>
    <dbReference type="NCBI Taxonomy" id="266748"/>
    <lineage>
        <taxon>Bacteria</taxon>
        <taxon>Pseudomonadati</taxon>
        <taxon>Bacteroidota</taxon>
        <taxon>Flavobacteriia</taxon>
        <taxon>Flavobacteriales</taxon>
        <taxon>Weeksellaceae</taxon>
        <taxon>Chryseobacterium group</taxon>
        <taxon>Kaistella</taxon>
    </lineage>
</organism>
<feature type="coiled-coil region" evidence="12">
    <location>
        <begin position="749"/>
        <end position="783"/>
    </location>
</feature>
<dbReference type="Pfam" id="PF02272">
    <property type="entry name" value="DHHA1"/>
    <property type="match status" value="1"/>
</dbReference>
<protein>
    <recommendedName>
        <fullName evidence="11">Alanine--tRNA ligase</fullName>
        <ecNumber evidence="11">6.1.1.7</ecNumber>
    </recommendedName>
    <alternativeName>
        <fullName evidence="11">Alanyl-tRNA synthetase</fullName>
        <shortName evidence="11">AlaRS</shortName>
    </alternativeName>
</protein>
<sequence>MQAKATSTMTSQQIRQQFLDYFKEKGHQIVPSAPIVLKDDPTLMFSNSGMTQFKDYFLGYKVPSNVRIADTQKCLRVSGKHNDLDDVGRDTYHHTMFEMLGNWSFGDYFKKEAIDFAWELLTDVYKIPKENLYVTIFEGDASEDLDRDQDAYNFWKAHISEDRIINGNKKDNFWEMGESGPCGPCSEIHIDMRTADEKAAVSGLDLVNNDHPQVVEVWNLVFMEFNRKADGSLEKLPSRHVDTGMGFERLCMALQGKTSNYDTDVFTPLIAKVEEVSGKKYTGILEDEKDIAIRVLVDHIRAVSFAIADGQLPSNGGAGYVIRRILRRAISYSYRFLNMKEPFLYQLVGVLKNEMGDFFPELVKQEKLVTEVIREEETSFLKTIELGLKRIDLVINETLSKNEKTLPGTAVFELYDTYGFPADLSRIIAEEKNLTVDEKGFEEEMSKQKQRSKKSSAQKVYDWVVLEEKEETFVGYDHTETETFITRYRKVENKDGEFYQIVLSKSPFYPEGGGQVGDKGILIPSYAEGFDISNPSITSITDCSEIIEVLETRKENNLIVSLIKELPKDAGAVFYAKVNESERNNSQANHSVTHLLHEALREVLGTHVEQKGSFVGPDYLRFDFSHFSKMDEEQLKVVEEKVNAKIKENIALQEFREIPITEAMEKGALALFGEKYGDKVRMIQFGSSKELCGGTHVKNTGEIGHFKIQSESSTAAGIRRIEAISGDQSSTYFRNLETQLKEISSLLKSKDLTKSVEKLMEENTSLKSEIESLKREKAKSETSNWANDFVEKDDKKLLVKKVSLDAGSVKDIVFQLKKEIENSVIVIISDADAKPMITVGVSADLESKYHAGNIVKDLAREIQGGGGGNPGFATAGGKNLEGVENAYQKALAL</sequence>
<evidence type="ECO:0000313" key="15">
    <source>
        <dbReference type="Proteomes" id="UP000270036"/>
    </source>
</evidence>
<dbReference type="GO" id="GO:0005524">
    <property type="term" value="F:ATP binding"/>
    <property type="evidence" value="ECO:0007669"/>
    <property type="project" value="UniProtKB-UniRule"/>
</dbReference>
<dbReference type="Gene3D" id="3.30.54.20">
    <property type="match status" value="1"/>
</dbReference>
<dbReference type="FunFam" id="3.10.310.40:FF:000001">
    <property type="entry name" value="Alanine--tRNA ligase"/>
    <property type="match status" value="1"/>
</dbReference>
<keyword evidence="5 11" id="KW-0547">Nucleotide-binding</keyword>
<keyword evidence="9 11" id="KW-0648">Protein biosynthesis</keyword>
<keyword evidence="3 11" id="KW-0436">Ligase</keyword>
<dbReference type="Proteomes" id="UP000270036">
    <property type="component" value="Chromosome"/>
</dbReference>
<evidence type="ECO:0000313" key="14">
    <source>
        <dbReference type="EMBL" id="VEH99210.1"/>
    </source>
</evidence>
<dbReference type="GO" id="GO:0005737">
    <property type="term" value="C:cytoplasm"/>
    <property type="evidence" value="ECO:0007669"/>
    <property type="project" value="UniProtKB-SubCell"/>
</dbReference>
<evidence type="ECO:0000256" key="10">
    <source>
        <dbReference type="ARBA" id="ARBA00023146"/>
    </source>
</evidence>
<dbReference type="GO" id="GO:0008270">
    <property type="term" value="F:zinc ion binding"/>
    <property type="evidence" value="ECO:0007669"/>
    <property type="project" value="UniProtKB-UniRule"/>
</dbReference>
<name>A0A448NR01_9FLAO</name>
<evidence type="ECO:0000256" key="3">
    <source>
        <dbReference type="ARBA" id="ARBA00022598"/>
    </source>
</evidence>
<feature type="binding site" evidence="11">
    <location>
        <position position="692"/>
    </location>
    <ligand>
        <name>Zn(2+)</name>
        <dbReference type="ChEBI" id="CHEBI:29105"/>
    </ligand>
</feature>
<dbReference type="InterPro" id="IPR050058">
    <property type="entry name" value="Ala-tRNA_ligase"/>
</dbReference>
<dbReference type="InterPro" id="IPR002318">
    <property type="entry name" value="Ala-tRNA-lgiase_IIc"/>
</dbReference>
<keyword evidence="2 11" id="KW-0820">tRNA-binding</keyword>
<dbReference type="GO" id="GO:0004813">
    <property type="term" value="F:alanine-tRNA ligase activity"/>
    <property type="evidence" value="ECO:0007669"/>
    <property type="project" value="UniProtKB-UniRule"/>
</dbReference>
<comment type="domain">
    <text evidence="11">Consists of three domains; the N-terminal catalytic domain, the editing domain and the C-terminal C-Ala domain. The editing domain removes incorrectly charged amino acids, while the C-Ala domain, along with tRNA(Ala), serves as a bridge to cooperatively bring together the editing and aminoacylation centers thus stimulating deacylation of misacylated tRNAs.</text>
</comment>
<dbReference type="HAMAP" id="MF_00036_B">
    <property type="entry name" value="Ala_tRNA_synth_B"/>
    <property type="match status" value="1"/>
</dbReference>
<dbReference type="InterPro" id="IPR009000">
    <property type="entry name" value="Transl_B-barrel_sf"/>
</dbReference>
<dbReference type="EMBL" id="LR134441">
    <property type="protein sequence ID" value="VEH99210.1"/>
    <property type="molecule type" value="Genomic_DNA"/>
</dbReference>
<dbReference type="InterPro" id="IPR012947">
    <property type="entry name" value="tRNA_SAD"/>
</dbReference>
<keyword evidence="10 11" id="KW-0030">Aminoacyl-tRNA synthetase</keyword>
<evidence type="ECO:0000256" key="4">
    <source>
        <dbReference type="ARBA" id="ARBA00022723"/>
    </source>
</evidence>
<comment type="cofactor">
    <cofactor evidence="11">
        <name>Zn(2+)</name>
        <dbReference type="ChEBI" id="CHEBI:29105"/>
    </cofactor>
    <text evidence="11">Binds 1 zinc ion per subunit.</text>
</comment>
<dbReference type="Gene3D" id="6.10.250.550">
    <property type="match status" value="1"/>
</dbReference>
<dbReference type="SUPFAM" id="SSF55681">
    <property type="entry name" value="Class II aaRS and biotin synthetases"/>
    <property type="match status" value="1"/>
</dbReference>
<dbReference type="AlphaFoldDB" id="A0A448NR01"/>
<reference evidence="14 15" key="1">
    <citation type="submission" date="2018-12" db="EMBL/GenBank/DDBJ databases">
        <authorList>
            <consortium name="Pathogen Informatics"/>
        </authorList>
    </citation>
    <scope>NUCLEOTIDE SEQUENCE [LARGE SCALE GENOMIC DNA]</scope>
    <source>
        <strain evidence="14 15">NCTC13489</strain>
    </source>
</reference>
<dbReference type="PANTHER" id="PTHR11777">
    <property type="entry name" value="ALANYL-TRNA SYNTHETASE"/>
    <property type="match status" value="1"/>
</dbReference>
<dbReference type="FunFam" id="3.30.930.10:FF:000011">
    <property type="entry name" value="Alanine--tRNA ligase, cytoplasmic"/>
    <property type="match status" value="1"/>
</dbReference>
<comment type="catalytic activity">
    <reaction evidence="11">
        <text>tRNA(Ala) + L-alanine + ATP = L-alanyl-tRNA(Ala) + AMP + diphosphate</text>
        <dbReference type="Rhea" id="RHEA:12540"/>
        <dbReference type="Rhea" id="RHEA-COMP:9657"/>
        <dbReference type="Rhea" id="RHEA-COMP:9923"/>
        <dbReference type="ChEBI" id="CHEBI:30616"/>
        <dbReference type="ChEBI" id="CHEBI:33019"/>
        <dbReference type="ChEBI" id="CHEBI:57972"/>
        <dbReference type="ChEBI" id="CHEBI:78442"/>
        <dbReference type="ChEBI" id="CHEBI:78497"/>
        <dbReference type="ChEBI" id="CHEBI:456215"/>
        <dbReference type="EC" id="6.1.1.7"/>
    </reaction>
</comment>
<evidence type="ECO:0000256" key="11">
    <source>
        <dbReference type="HAMAP-Rule" id="MF_00036"/>
    </source>
</evidence>
<dbReference type="CDD" id="cd00673">
    <property type="entry name" value="AlaRS_core"/>
    <property type="match status" value="1"/>
</dbReference>
<keyword evidence="6 11" id="KW-0862">Zinc</keyword>
<gene>
    <name evidence="11 14" type="primary">alaS</name>
    <name evidence="14" type="ORF">NCTC13489_01409</name>
</gene>
<dbReference type="Pfam" id="PF01411">
    <property type="entry name" value="tRNA-synt_2c"/>
    <property type="match status" value="1"/>
</dbReference>
<dbReference type="FunFam" id="3.30.54.20:FF:000001">
    <property type="entry name" value="Alanine--tRNA ligase"/>
    <property type="match status" value="1"/>
</dbReference>
<dbReference type="InterPro" id="IPR018163">
    <property type="entry name" value="Thr/Ala-tRNA-synth_IIc_edit"/>
</dbReference>
<dbReference type="KEGG" id="cant:NCTC13489_01409"/>
<keyword evidence="12" id="KW-0175">Coiled coil</keyword>
<evidence type="ECO:0000256" key="2">
    <source>
        <dbReference type="ARBA" id="ARBA00022555"/>
    </source>
</evidence>
<dbReference type="InterPro" id="IPR018165">
    <property type="entry name" value="Ala-tRNA-synth_IIc_core"/>
</dbReference>
<dbReference type="Gene3D" id="3.30.980.10">
    <property type="entry name" value="Threonyl-trna Synthetase, Chain A, domain 2"/>
    <property type="match status" value="1"/>
</dbReference>
<evidence type="ECO:0000256" key="5">
    <source>
        <dbReference type="ARBA" id="ARBA00022741"/>
    </source>
</evidence>
<feature type="binding site" evidence="11">
    <location>
        <position position="696"/>
    </location>
    <ligand>
        <name>Zn(2+)</name>
        <dbReference type="ChEBI" id="CHEBI:29105"/>
    </ligand>
</feature>
<keyword evidence="11" id="KW-0963">Cytoplasm</keyword>